<sequence length="126" mass="14353">MNRSNYDNFLYQLIIEDHPDPIFDDLPAVDPRGEIHDKQKLLRLAADVHRFGVQHRKWSTKATLYMANVVIGAAELADTKISVQHYFTGLASLLHKHIYQDPVGKCIVVDTFNPPVESLLEMAELI</sequence>
<dbReference type="RefSeq" id="WP_255045131.1">
    <property type="nucleotide sequence ID" value="NZ_JANEYT010000105.1"/>
</dbReference>
<gene>
    <name evidence="1" type="ORF">NHN17_23610</name>
</gene>
<protein>
    <submittedName>
        <fullName evidence="1">Uncharacterized protein</fullName>
    </submittedName>
</protein>
<evidence type="ECO:0000313" key="1">
    <source>
        <dbReference type="EMBL" id="MCQ1061032.1"/>
    </source>
</evidence>
<evidence type="ECO:0000313" key="2">
    <source>
        <dbReference type="Proteomes" id="UP001524460"/>
    </source>
</evidence>
<comment type="caution">
    <text evidence="1">The sequence shown here is derived from an EMBL/GenBank/DDBJ whole genome shotgun (WGS) entry which is preliminary data.</text>
</comment>
<accession>A0ABT1NA67</accession>
<reference evidence="1 2" key="1">
    <citation type="submission" date="2022-07" db="EMBL/GenBank/DDBJ databases">
        <title>Photobacterium pectinilyticum sp. nov., a marine bacterium isolated from surface seawater of Qingdao offshore.</title>
        <authorList>
            <person name="Wang X."/>
        </authorList>
    </citation>
    <scope>NUCLEOTIDE SEQUENCE [LARGE SCALE GENOMIC DNA]</scope>
    <source>
        <strain evidence="1 2">ZSDE20</strain>
    </source>
</reference>
<dbReference type="EMBL" id="JANEYT010000105">
    <property type="protein sequence ID" value="MCQ1061032.1"/>
    <property type="molecule type" value="Genomic_DNA"/>
</dbReference>
<proteinExistence type="predicted"/>
<dbReference type="Proteomes" id="UP001524460">
    <property type="component" value="Unassembled WGS sequence"/>
</dbReference>
<keyword evidence="2" id="KW-1185">Reference proteome</keyword>
<name>A0ABT1NA67_9GAMM</name>
<organism evidence="1 2">
    <name type="scientific">Photobacterium pectinilyticum</name>
    <dbReference type="NCBI Taxonomy" id="2906793"/>
    <lineage>
        <taxon>Bacteria</taxon>
        <taxon>Pseudomonadati</taxon>
        <taxon>Pseudomonadota</taxon>
        <taxon>Gammaproteobacteria</taxon>
        <taxon>Vibrionales</taxon>
        <taxon>Vibrionaceae</taxon>
        <taxon>Photobacterium</taxon>
    </lineage>
</organism>